<evidence type="ECO:0000313" key="2">
    <source>
        <dbReference type="EMBL" id="QHE61033.1"/>
    </source>
</evidence>
<keyword evidence="1" id="KW-1133">Transmembrane helix</keyword>
<reference evidence="2 3" key="1">
    <citation type="submission" date="2019-06" db="EMBL/GenBank/DDBJ databases">
        <title>An operon consisting of a P-type ATPase gene and a transcriptional regular gene given the different cadmium resistance in Bacillus vietamensis 151-6 and Bacillus marisflavi 151-25.</title>
        <authorList>
            <person name="Yu X."/>
        </authorList>
    </citation>
    <scope>NUCLEOTIDE SEQUENCE [LARGE SCALE GENOMIC DNA]</scope>
    <source>
        <strain evidence="2 3">151-6</strain>
    </source>
</reference>
<dbReference type="GeneID" id="77237967"/>
<gene>
    <name evidence="2" type="ORF">FHE72_08395</name>
</gene>
<name>A0A6I6UQC7_9BACI</name>
<dbReference type="Proteomes" id="UP000465062">
    <property type="component" value="Chromosome"/>
</dbReference>
<keyword evidence="1" id="KW-0812">Transmembrane</keyword>
<proteinExistence type="predicted"/>
<dbReference type="Pfam" id="PF08905">
    <property type="entry name" value="DUF1850"/>
    <property type="match status" value="1"/>
</dbReference>
<organism evidence="2 3">
    <name type="scientific">Rossellomorea vietnamensis</name>
    <dbReference type="NCBI Taxonomy" id="218284"/>
    <lineage>
        <taxon>Bacteria</taxon>
        <taxon>Bacillati</taxon>
        <taxon>Bacillota</taxon>
        <taxon>Bacilli</taxon>
        <taxon>Bacillales</taxon>
        <taxon>Bacillaceae</taxon>
        <taxon>Rossellomorea</taxon>
    </lineage>
</organism>
<dbReference type="InterPro" id="IPR015001">
    <property type="entry name" value="DUF1850"/>
</dbReference>
<feature type="transmembrane region" description="Helical" evidence="1">
    <location>
        <begin position="6"/>
        <end position="24"/>
    </location>
</feature>
<evidence type="ECO:0000256" key="1">
    <source>
        <dbReference type="SAM" id="Phobius"/>
    </source>
</evidence>
<dbReference type="RefSeq" id="WP_034763527.1">
    <property type="nucleotide sequence ID" value="NZ_CCDN010000005.1"/>
</dbReference>
<keyword evidence="1" id="KW-0472">Membrane</keyword>
<accession>A0A6I6UQC7</accession>
<evidence type="ECO:0000313" key="3">
    <source>
        <dbReference type="Proteomes" id="UP000465062"/>
    </source>
</evidence>
<dbReference type="AlphaFoldDB" id="A0A6I6UQC7"/>
<protein>
    <submittedName>
        <fullName evidence="2">DUF1850 domain-containing protein</fullName>
    </submittedName>
</protein>
<dbReference type="EMBL" id="CP047394">
    <property type="protein sequence ID" value="QHE61033.1"/>
    <property type="molecule type" value="Genomic_DNA"/>
</dbReference>
<sequence length="173" mass="19682">MKKFSFMGAILLILCVGIILFIPLQTFLVIEPRSTAGDPVLFSLPDDHSFSVRYTHSIHLSEVEEFYHQTSSNQIQQTQLLYEDTAIGMPANAEGNETFEVTKEGKYLISNMDKVFPFIDIRIGQVVANHRLVMDGKEYPLADYFDKGSVVRVQIMKQSLYDQWKGVTVVGKR</sequence>
<dbReference type="KEGG" id="bvq:FHE72_08395"/>